<comment type="caution">
    <text evidence="2">The sequence shown here is derived from an EMBL/GenBank/DDBJ whole genome shotgun (WGS) entry which is preliminary data.</text>
</comment>
<dbReference type="RefSeq" id="WP_212491930.1">
    <property type="nucleotide sequence ID" value="NZ_JAFCJH010000004.1"/>
</dbReference>
<gene>
    <name evidence="2" type="ORF">JQ615_05575</name>
</gene>
<evidence type="ECO:0000259" key="1">
    <source>
        <dbReference type="Pfam" id="PF13924"/>
    </source>
</evidence>
<dbReference type="EMBL" id="JAFCJH010000004">
    <property type="protein sequence ID" value="MBR0794860.1"/>
    <property type="molecule type" value="Genomic_DNA"/>
</dbReference>
<dbReference type="Pfam" id="PF13924">
    <property type="entry name" value="Lipocalin_5"/>
    <property type="match status" value="1"/>
</dbReference>
<proteinExistence type="predicted"/>
<evidence type="ECO:0000313" key="2">
    <source>
        <dbReference type="EMBL" id="MBR0794860.1"/>
    </source>
</evidence>
<sequence length="150" mass="16080">MVTPESSLSISQDAQLVGTWTLISVLTERDGKRFEAYGPGAKGSLVFDANGRYSIIFIAAGLPKFVSGNRFAGTADENAAVVAGSLAHFGTYVVDEPGKSFTFQIERATFPNWQGKNNKRSFVIVGDELRFTDPHASGGGVAATIFRRSN</sequence>
<dbReference type="InterPro" id="IPR024311">
    <property type="entry name" value="Lipocalin-like"/>
</dbReference>
<keyword evidence="3" id="KW-1185">Reference proteome</keyword>
<accession>A0ABS5FDL2</accession>
<dbReference type="Proteomes" id="UP001315278">
    <property type="component" value="Unassembled WGS sequence"/>
</dbReference>
<organism evidence="2 3">
    <name type="scientific">Bradyrhizobium jicamae</name>
    <dbReference type="NCBI Taxonomy" id="280332"/>
    <lineage>
        <taxon>Bacteria</taxon>
        <taxon>Pseudomonadati</taxon>
        <taxon>Pseudomonadota</taxon>
        <taxon>Alphaproteobacteria</taxon>
        <taxon>Hyphomicrobiales</taxon>
        <taxon>Nitrobacteraceae</taxon>
        <taxon>Bradyrhizobium</taxon>
    </lineage>
</organism>
<protein>
    <submittedName>
        <fullName evidence="2">Lipocalin-like domain-containing protein</fullName>
    </submittedName>
</protein>
<reference evidence="3" key="1">
    <citation type="journal article" date="2021" name="ISME J.">
        <title>Evolutionary origin and ecological implication of a unique nif island in free-living Bradyrhizobium lineages.</title>
        <authorList>
            <person name="Tao J."/>
        </authorList>
    </citation>
    <scope>NUCLEOTIDE SEQUENCE [LARGE SCALE GENOMIC DNA]</scope>
    <source>
        <strain evidence="3">SZCCT0434</strain>
    </source>
</reference>
<feature type="domain" description="Lipocalin-like" evidence="1">
    <location>
        <begin position="17"/>
        <end position="132"/>
    </location>
</feature>
<name>A0ABS5FDL2_9BRAD</name>
<evidence type="ECO:0000313" key="3">
    <source>
        <dbReference type="Proteomes" id="UP001315278"/>
    </source>
</evidence>